<evidence type="ECO:0000313" key="3">
    <source>
        <dbReference type="EMBL" id="ABS06089.1"/>
    </source>
</evidence>
<feature type="region of interest" description="Disordered" evidence="1">
    <location>
        <begin position="53"/>
        <end position="161"/>
    </location>
</feature>
<keyword evidence="4" id="KW-1185">Reference proteome</keyword>
<gene>
    <name evidence="3" type="ordered locus">Krad_4630</name>
</gene>
<keyword evidence="2" id="KW-1133">Transmembrane helix</keyword>
<dbReference type="AlphaFoldDB" id="A6WH00"/>
<dbReference type="HOGENOM" id="CLU_360092_0_0_11"/>
<feature type="region of interest" description="Disordered" evidence="1">
    <location>
        <begin position="707"/>
        <end position="777"/>
    </location>
</feature>
<dbReference type="KEGG" id="kra:Krad_4630"/>
<accession>A6WH00</accession>
<reference evidence="4" key="1">
    <citation type="journal article" date="2008" name="PLoS ONE">
        <title>Survival in nuclear waste, extreme resistance, and potential applications gleaned from the genome sequence of Kineococcus radiotolerans SRS30216.</title>
        <authorList>
            <person name="Bagwell C.E."/>
            <person name="Bhat S."/>
            <person name="Hawkins G.M."/>
            <person name="Smith B.W."/>
            <person name="Biswas T."/>
            <person name="Hoover T.R."/>
            <person name="Saunders E."/>
            <person name="Han C.S."/>
            <person name="Tsodikov O.V."/>
            <person name="Shimkets L.J."/>
        </authorList>
    </citation>
    <scope>NUCLEOTIDE SEQUENCE [LARGE SCALE GENOMIC DNA]</scope>
    <source>
        <strain evidence="4">ATCC BAA-149 / DSM 14245 / SRS30216</strain>
    </source>
</reference>
<keyword evidence="2" id="KW-0812">Transmembrane</keyword>
<evidence type="ECO:0000256" key="2">
    <source>
        <dbReference type="SAM" id="Phobius"/>
    </source>
</evidence>
<geneLocation type="plasmid" evidence="3 4">
    <name>pKRAD01</name>
</geneLocation>
<protein>
    <submittedName>
        <fullName evidence="3">Uncharacterized protein</fullName>
    </submittedName>
</protein>
<proteinExistence type="predicted"/>
<sequence>MRVLQPSRRPGTPHRARWAVTGVLLCVLVCVLAGVQLLQPASAWAGVPAATSTAVTTGRVSPNAPGYDISSDATQDRDSPSPEASAGAQRERSSRPAPEQSAAATPSTGTASSATPATPATPSAPADPAAPPASAGGAGAATGSAATGGGSTSSSGPLAPLDAADTHELSIGKYQLSVDTGGVTNAMKLITNGVLLSGMWEAYRWTVGAAVAMINLALQMEWVQWLVEAIKPVALTLQNDVIAKLGLRGLALVVMGLWVGCIIASGRFAKGLVQLLVSTTIAVLAAGALANPVALITGPHGVLYGARDAGQAVATVITSDGKSATPDPGLIEQKTGGAMVDTFVRLPHQMINYGRVIDGTSCQSAYDKALAGGPYDSDDDSARSAVGDCDEKLKDWADDPGWTGVGAIAILTPAGGALAALGIVLVVLIFLATLMVIFFAVKLIIDVILAILPGERSGLWSSVAGLLGAVLTVAGLIILLALYCVFLRGVLTTKTNTDMLVRFFIVDAMVISFIVVTVVARKRISERARRMAEKAAAFSGGGKARPAQMPKLSQARQAIGQAAAMRAAGGRALGGSGASSGGAVGGAAAAGGGNAAQRILQRVTSNRVVKAGVTAASLAGGVAGVAAKATIGAPVYVPRATRIVKAAARSRAAAARGVVQRKVGQGKAFAGEYRDGLATAARPAVAIGKAAGRAAAPAVTAAAIGLSTPKGAGSSAAPTAGMSSTRTGARPGASPRRTAAAARNRQAGRVEAARATAPPRPAAGSRMPRFRFGKKSA</sequence>
<evidence type="ECO:0000313" key="4">
    <source>
        <dbReference type="Proteomes" id="UP000001116"/>
    </source>
</evidence>
<keyword evidence="3" id="KW-0614">Plasmid</keyword>
<feature type="compositionally biased region" description="Low complexity" evidence="1">
    <location>
        <begin position="728"/>
        <end position="757"/>
    </location>
</feature>
<organism evidence="3 4">
    <name type="scientific">Kineococcus radiotolerans (strain ATCC BAA-149 / DSM 14245 / SRS30216)</name>
    <dbReference type="NCBI Taxonomy" id="266940"/>
    <lineage>
        <taxon>Bacteria</taxon>
        <taxon>Bacillati</taxon>
        <taxon>Actinomycetota</taxon>
        <taxon>Actinomycetes</taxon>
        <taxon>Kineosporiales</taxon>
        <taxon>Kineosporiaceae</taxon>
        <taxon>Kineococcus</taxon>
    </lineage>
</organism>
<feature type="transmembrane region" description="Helical" evidence="2">
    <location>
        <begin position="245"/>
        <end position="264"/>
    </location>
</feature>
<feature type="transmembrane region" description="Helical" evidence="2">
    <location>
        <begin position="500"/>
        <end position="520"/>
    </location>
</feature>
<feature type="compositionally biased region" description="Low complexity" evidence="1">
    <location>
        <begin position="101"/>
        <end position="135"/>
    </location>
</feature>
<feature type="compositionally biased region" description="Gly residues" evidence="1">
    <location>
        <begin position="136"/>
        <end position="151"/>
    </location>
</feature>
<dbReference type="Proteomes" id="UP000001116">
    <property type="component" value="Plasmid pKRAD01"/>
</dbReference>
<keyword evidence="2" id="KW-0472">Membrane</keyword>
<feature type="transmembrane region" description="Helical" evidence="2">
    <location>
        <begin position="419"/>
        <end position="452"/>
    </location>
</feature>
<name>A6WH00_KINRD</name>
<feature type="transmembrane region" description="Helical" evidence="2">
    <location>
        <begin position="271"/>
        <end position="290"/>
    </location>
</feature>
<dbReference type="EMBL" id="CP000751">
    <property type="protein sequence ID" value="ABS06089.1"/>
    <property type="molecule type" value="Genomic_DNA"/>
</dbReference>
<evidence type="ECO:0000256" key="1">
    <source>
        <dbReference type="SAM" id="MobiDB-lite"/>
    </source>
</evidence>
<feature type="transmembrane region" description="Helical" evidence="2">
    <location>
        <begin position="464"/>
        <end position="488"/>
    </location>
</feature>
<feature type="compositionally biased region" description="Basic residues" evidence="1">
    <location>
        <begin position="768"/>
        <end position="777"/>
    </location>
</feature>